<accession>A0AAE3KQ53</accession>
<sequence>MYILDTDSLSILEHSGENARRLLAKLSTLQANELAVTIISYEEQMRGWLSFLARAKSIQAQVEAYKRLKKQLENYCAISVIEFQRLKKLYPRLGSMDLKIAAIAIANDGILLTE</sequence>
<evidence type="ECO:0000313" key="1">
    <source>
        <dbReference type="EMBL" id="MCP2730333.1"/>
    </source>
</evidence>
<keyword evidence="2" id="KW-1185">Reference proteome</keyword>
<dbReference type="Gene3D" id="3.40.50.1010">
    <property type="entry name" value="5'-nuclease"/>
    <property type="match status" value="1"/>
</dbReference>
<evidence type="ECO:0000313" key="2">
    <source>
        <dbReference type="Proteomes" id="UP001204953"/>
    </source>
</evidence>
<proteinExistence type="predicted"/>
<name>A0AAE3KQ53_9CYAN</name>
<dbReference type="RefSeq" id="WP_254013096.1">
    <property type="nucleotide sequence ID" value="NZ_JAMZMM010000190.1"/>
</dbReference>
<gene>
    <name evidence="1" type="ORF">NJ959_18025</name>
</gene>
<dbReference type="EMBL" id="JAMZMM010000190">
    <property type="protein sequence ID" value="MCP2730333.1"/>
    <property type="molecule type" value="Genomic_DNA"/>
</dbReference>
<reference evidence="1" key="1">
    <citation type="submission" date="2022-06" db="EMBL/GenBank/DDBJ databases">
        <title>New cyanobacteria of genus Symplocastrum in benthos of Lake Baikal.</title>
        <authorList>
            <person name="Sorokovikova E."/>
            <person name="Tikhonova I."/>
            <person name="Krasnopeev A."/>
            <person name="Evseev P."/>
            <person name="Gladkikh A."/>
            <person name="Belykh O."/>
        </authorList>
    </citation>
    <scope>NUCLEOTIDE SEQUENCE</scope>
    <source>
        <strain evidence="1">BBK-W-15</strain>
    </source>
</reference>
<dbReference type="AlphaFoldDB" id="A0AAE3KQ53"/>
<comment type="caution">
    <text evidence="1">The sequence shown here is derived from an EMBL/GenBank/DDBJ whole genome shotgun (WGS) entry which is preliminary data.</text>
</comment>
<organism evidence="1 2">
    <name type="scientific">Limnofasciculus baicalensis BBK-W-15</name>
    <dbReference type="NCBI Taxonomy" id="2699891"/>
    <lineage>
        <taxon>Bacteria</taxon>
        <taxon>Bacillati</taxon>
        <taxon>Cyanobacteriota</taxon>
        <taxon>Cyanophyceae</taxon>
        <taxon>Coleofasciculales</taxon>
        <taxon>Coleofasciculaceae</taxon>
        <taxon>Limnofasciculus</taxon>
        <taxon>Limnofasciculus baicalensis</taxon>
    </lineage>
</organism>
<dbReference type="InterPro" id="IPR029060">
    <property type="entry name" value="PIN-like_dom_sf"/>
</dbReference>
<dbReference type="SUPFAM" id="SSF88723">
    <property type="entry name" value="PIN domain-like"/>
    <property type="match status" value="1"/>
</dbReference>
<dbReference type="Proteomes" id="UP001204953">
    <property type="component" value="Unassembled WGS sequence"/>
</dbReference>
<protein>
    <submittedName>
        <fullName evidence="1">Type II toxin-antitoxin system VapC family toxin</fullName>
    </submittedName>
</protein>